<dbReference type="PANTHER" id="PTHR22807">
    <property type="entry name" value="NOP2 YEAST -RELATED NOL1/NOP2/FMU SUN DOMAIN-CONTAINING"/>
    <property type="match status" value="1"/>
</dbReference>
<evidence type="ECO:0000313" key="10">
    <source>
        <dbReference type="Proteomes" id="UP000886757"/>
    </source>
</evidence>
<evidence type="ECO:0000256" key="2">
    <source>
        <dbReference type="ARBA" id="ARBA00022490"/>
    </source>
</evidence>
<feature type="active site" description="Nucleophile" evidence="7">
    <location>
        <position position="231"/>
    </location>
</feature>
<dbReference type="Proteomes" id="UP000886757">
    <property type="component" value="Unassembled WGS sequence"/>
</dbReference>
<evidence type="ECO:0000256" key="6">
    <source>
        <dbReference type="ARBA" id="ARBA00022884"/>
    </source>
</evidence>
<feature type="binding site" evidence="7">
    <location>
        <position position="133"/>
    </location>
    <ligand>
        <name>S-adenosyl-L-methionine</name>
        <dbReference type="ChEBI" id="CHEBI:59789"/>
    </ligand>
</feature>
<dbReference type="Gene3D" id="2.30.130.60">
    <property type="match status" value="1"/>
</dbReference>
<organism evidence="9 10">
    <name type="scientific">Candidatus Choladousia intestinavium</name>
    <dbReference type="NCBI Taxonomy" id="2840727"/>
    <lineage>
        <taxon>Bacteria</taxon>
        <taxon>Bacillati</taxon>
        <taxon>Bacillota</taxon>
        <taxon>Clostridia</taxon>
        <taxon>Lachnospirales</taxon>
        <taxon>Lachnospiraceae</taxon>
        <taxon>Lachnospiraceae incertae sedis</taxon>
        <taxon>Candidatus Choladousia</taxon>
    </lineage>
</organism>
<evidence type="ECO:0000256" key="5">
    <source>
        <dbReference type="ARBA" id="ARBA00022691"/>
    </source>
</evidence>
<proteinExistence type="inferred from homology"/>
<dbReference type="PRINTS" id="PR02008">
    <property type="entry name" value="RCMTFAMILY"/>
</dbReference>
<evidence type="ECO:0000313" key="9">
    <source>
        <dbReference type="EMBL" id="HIR12982.1"/>
    </source>
</evidence>
<keyword evidence="2" id="KW-0963">Cytoplasm</keyword>
<comment type="caution">
    <text evidence="7">Lacks conserved residue(s) required for the propagation of feature annotation.</text>
</comment>
<dbReference type="InterPro" id="IPR023267">
    <property type="entry name" value="RCMT"/>
</dbReference>
<dbReference type="InterPro" id="IPR001678">
    <property type="entry name" value="MeTrfase_RsmB-F_NOP2_dom"/>
</dbReference>
<dbReference type="GO" id="GO:0003723">
    <property type="term" value="F:RNA binding"/>
    <property type="evidence" value="ECO:0007669"/>
    <property type="project" value="UniProtKB-UniRule"/>
</dbReference>
<dbReference type="Pfam" id="PF17126">
    <property type="entry name" value="RsmF_methylt_CI"/>
    <property type="match status" value="1"/>
</dbReference>
<dbReference type="PANTHER" id="PTHR22807:SF30">
    <property type="entry name" value="28S RRNA (CYTOSINE(4447)-C(5))-METHYLTRANSFERASE-RELATED"/>
    <property type="match status" value="1"/>
</dbReference>
<dbReference type="InterPro" id="IPR031340">
    <property type="entry name" value="RsmF_methylt_CI"/>
</dbReference>
<feature type="binding site" evidence="7">
    <location>
        <position position="178"/>
    </location>
    <ligand>
        <name>S-adenosyl-L-methionine</name>
        <dbReference type="ChEBI" id="CHEBI:59789"/>
    </ligand>
</feature>
<dbReference type="CDD" id="cd21147">
    <property type="entry name" value="RsmF_methylt_CTD1"/>
    <property type="match status" value="1"/>
</dbReference>
<comment type="similarity">
    <text evidence="1 7">Belongs to the class I-like SAM-binding methyltransferase superfamily. RsmB/NOP family.</text>
</comment>
<feature type="domain" description="SAM-dependent MTase RsmB/NOP-type" evidence="8">
    <location>
        <begin position="22"/>
        <end position="301"/>
    </location>
</feature>
<dbReference type="PROSITE" id="PS51686">
    <property type="entry name" value="SAM_MT_RSMB_NOP"/>
    <property type="match status" value="1"/>
</dbReference>
<evidence type="ECO:0000256" key="7">
    <source>
        <dbReference type="PROSITE-ProRule" id="PRU01023"/>
    </source>
</evidence>
<sequence>MELPEKFLERMREMLGEEYEEFLETYREPREFGLRVNPLKISPEEFERAVPFHLERIPWTKNGYYYKKEDDPARHPFYYAGLYYLQEPSAMAPGELLPVRPGERVLDLCAAPGGKATALGARLLGQGLLAANEISASRAKALLKNLEVFGITNSLVLHEVPARLEERFAGYFDKILVDAPCSGEGMFRKDGANARAWSLEKVKSCAVIQKDITVRAAKMLRSGGMLLYSTCTFSPEENEQVVSHVLKECPELHLTELPGDFGFSPGRPELGGGEETLKKCARLFPHKIRGEGHFMALFQKEGELSPAFYRKPSGESRLSREEEKLLELFFKDISKSFQKNRIESRCGQIYYQPEIQPPIGGLDFLRSGLYLGEMKRNRFEPSQSLAMALRKEEYASSLDFSPEDPRILRYLSGETIETEHMDTARDKGWQLVCVSGFPLGWGKLVNGTLKNKYHPGWRMQR</sequence>
<evidence type="ECO:0000256" key="4">
    <source>
        <dbReference type="ARBA" id="ARBA00022679"/>
    </source>
</evidence>
<evidence type="ECO:0000256" key="1">
    <source>
        <dbReference type="ARBA" id="ARBA00007494"/>
    </source>
</evidence>
<keyword evidence="4 7" id="KW-0808">Transferase</keyword>
<dbReference type="Gene3D" id="3.40.50.150">
    <property type="entry name" value="Vaccinia Virus protein VP39"/>
    <property type="match status" value="1"/>
</dbReference>
<feature type="binding site" evidence="7">
    <location>
        <begin position="109"/>
        <end position="115"/>
    </location>
    <ligand>
        <name>S-adenosyl-L-methionine</name>
        <dbReference type="ChEBI" id="CHEBI:59789"/>
    </ligand>
</feature>
<dbReference type="GO" id="GO:0001510">
    <property type="term" value="P:RNA methylation"/>
    <property type="evidence" value="ECO:0007669"/>
    <property type="project" value="InterPro"/>
</dbReference>
<accession>A0A9D1ACQ5</accession>
<dbReference type="InterPro" id="IPR031341">
    <property type="entry name" value="Methyltr_RsmF_N"/>
</dbReference>
<keyword evidence="5 7" id="KW-0949">S-adenosyl-L-methionine</keyword>
<dbReference type="SUPFAM" id="SSF53335">
    <property type="entry name" value="S-adenosyl-L-methionine-dependent methyltransferases"/>
    <property type="match status" value="1"/>
</dbReference>
<comment type="caution">
    <text evidence="9">The sequence shown here is derived from an EMBL/GenBank/DDBJ whole genome shotgun (WGS) entry which is preliminary data.</text>
</comment>
<dbReference type="Gene3D" id="3.30.70.1170">
    <property type="entry name" value="Sun protein, domain 3"/>
    <property type="match status" value="1"/>
</dbReference>
<keyword evidence="3 7" id="KW-0489">Methyltransferase</keyword>
<dbReference type="Pfam" id="PF01189">
    <property type="entry name" value="Methyltr_RsmB-F"/>
    <property type="match status" value="1"/>
</dbReference>
<dbReference type="Pfam" id="PF13636">
    <property type="entry name" value="Methyltranf_PUA"/>
    <property type="match status" value="1"/>
</dbReference>
<name>A0A9D1ACQ5_9FIRM</name>
<dbReference type="Pfam" id="PF17125">
    <property type="entry name" value="Methyltr_RsmF_N"/>
    <property type="match status" value="1"/>
</dbReference>
<dbReference type="InterPro" id="IPR029063">
    <property type="entry name" value="SAM-dependent_MTases_sf"/>
</dbReference>
<dbReference type="EMBL" id="DVGK01000043">
    <property type="protein sequence ID" value="HIR12982.1"/>
    <property type="molecule type" value="Genomic_DNA"/>
</dbReference>
<reference evidence="9" key="1">
    <citation type="submission" date="2020-10" db="EMBL/GenBank/DDBJ databases">
        <authorList>
            <person name="Gilroy R."/>
        </authorList>
    </citation>
    <scope>NUCLEOTIDE SEQUENCE</scope>
    <source>
        <strain evidence="9">ChiSjej4B22-8148</strain>
    </source>
</reference>
<evidence type="ECO:0000256" key="3">
    <source>
        <dbReference type="ARBA" id="ARBA00022603"/>
    </source>
</evidence>
<keyword evidence="6 7" id="KW-0694">RNA-binding</keyword>
<reference evidence="9" key="2">
    <citation type="journal article" date="2021" name="PeerJ">
        <title>Extensive microbial diversity within the chicken gut microbiome revealed by metagenomics and culture.</title>
        <authorList>
            <person name="Gilroy R."/>
            <person name="Ravi A."/>
            <person name="Getino M."/>
            <person name="Pursley I."/>
            <person name="Horton D.L."/>
            <person name="Alikhan N.F."/>
            <person name="Baker D."/>
            <person name="Gharbi K."/>
            <person name="Hall N."/>
            <person name="Watson M."/>
            <person name="Adriaenssens E.M."/>
            <person name="Foster-Nyarko E."/>
            <person name="Jarju S."/>
            <person name="Secka A."/>
            <person name="Antonio M."/>
            <person name="Oren A."/>
            <person name="Chaudhuri R.R."/>
            <person name="La Ragione R."/>
            <person name="Hildebrand F."/>
            <person name="Pallen M.J."/>
        </authorList>
    </citation>
    <scope>NUCLEOTIDE SEQUENCE</scope>
    <source>
        <strain evidence="9">ChiSjej4B22-8148</strain>
    </source>
</reference>
<dbReference type="InterPro" id="IPR018314">
    <property type="entry name" value="RsmB/NOL1/NOP2-like_CS"/>
</dbReference>
<dbReference type="AlphaFoldDB" id="A0A9D1ACQ5"/>
<evidence type="ECO:0000259" key="8">
    <source>
        <dbReference type="PROSITE" id="PS51686"/>
    </source>
</evidence>
<protein>
    <submittedName>
        <fullName evidence="9">RsmB/NOP family class I SAM-dependent RNA methyltransferase</fullName>
    </submittedName>
</protein>
<gene>
    <name evidence="9" type="ORF">IAB31_03550</name>
</gene>
<dbReference type="PROSITE" id="PS01153">
    <property type="entry name" value="NOL1_NOP2_SUN"/>
    <property type="match status" value="1"/>
</dbReference>
<dbReference type="InterPro" id="IPR049560">
    <property type="entry name" value="MeTrfase_RsmB-F_NOP2_cat"/>
</dbReference>
<dbReference type="GO" id="GO:0008173">
    <property type="term" value="F:RNA methyltransferase activity"/>
    <property type="evidence" value="ECO:0007669"/>
    <property type="project" value="InterPro"/>
</dbReference>
<dbReference type="InterPro" id="IPR027391">
    <property type="entry name" value="Nol1_Nop2_Fmu_2"/>
</dbReference>